<evidence type="ECO:0000256" key="3">
    <source>
        <dbReference type="ARBA" id="ARBA00022691"/>
    </source>
</evidence>
<feature type="domain" description="Methyltransferase" evidence="4">
    <location>
        <begin position="39"/>
        <end position="135"/>
    </location>
</feature>
<organism evidence="5 6">
    <name type="scientific">Sulfoacidibacillus thermotolerans</name>
    <name type="common">Acidibacillus sulfuroxidans</name>
    <dbReference type="NCBI Taxonomy" id="1765684"/>
    <lineage>
        <taxon>Bacteria</taxon>
        <taxon>Bacillati</taxon>
        <taxon>Bacillota</taxon>
        <taxon>Bacilli</taxon>
        <taxon>Bacillales</taxon>
        <taxon>Alicyclobacillaceae</taxon>
        <taxon>Sulfoacidibacillus</taxon>
    </lineage>
</organism>
<dbReference type="PANTHER" id="PTHR43464:SF19">
    <property type="entry name" value="UBIQUINONE BIOSYNTHESIS O-METHYLTRANSFERASE, MITOCHONDRIAL"/>
    <property type="match status" value="1"/>
</dbReference>
<dbReference type="CDD" id="cd02440">
    <property type="entry name" value="AdoMet_MTases"/>
    <property type="match status" value="1"/>
</dbReference>
<accession>A0A2U3D7D8</accession>
<dbReference type="SUPFAM" id="SSF53335">
    <property type="entry name" value="S-adenosyl-L-methionine-dependent methyltransferases"/>
    <property type="match status" value="1"/>
</dbReference>
<dbReference type="Gene3D" id="2.20.25.110">
    <property type="entry name" value="S-adenosyl-L-methionine-dependent methyltransferases"/>
    <property type="match status" value="1"/>
</dbReference>
<dbReference type="Proteomes" id="UP000245380">
    <property type="component" value="Unassembled WGS sequence"/>
</dbReference>
<name>A0A2U3D7D8_SULT2</name>
<dbReference type="AlphaFoldDB" id="A0A2U3D7D8"/>
<gene>
    <name evidence="5" type="ORF">BM613_09990</name>
</gene>
<reference evidence="5 6" key="1">
    <citation type="submission" date="2016-11" db="EMBL/GenBank/DDBJ databases">
        <title>Comparative genomics of Acidibacillus ferroxidans species.</title>
        <authorList>
            <person name="Oliveira G."/>
            <person name="Nunes G."/>
            <person name="Oliveira R."/>
            <person name="Araujo F."/>
            <person name="Salim A."/>
            <person name="Scholte L."/>
            <person name="Morais D."/>
            <person name="Nancucheo I."/>
            <person name="Johnson D.B."/>
            <person name="Grail B."/>
            <person name="Bittencourt J."/>
            <person name="Valadares R."/>
        </authorList>
    </citation>
    <scope>NUCLEOTIDE SEQUENCE [LARGE SCALE GENOMIC DNA]</scope>
    <source>
        <strain evidence="5 6">Y002</strain>
    </source>
</reference>
<comment type="caution">
    <text evidence="5">The sequence shown here is derived from an EMBL/GenBank/DDBJ whole genome shotgun (WGS) entry which is preliminary data.</text>
</comment>
<dbReference type="EMBL" id="MPDK01000017">
    <property type="protein sequence ID" value="PWI57188.1"/>
    <property type="molecule type" value="Genomic_DNA"/>
</dbReference>
<dbReference type="InterPro" id="IPR041698">
    <property type="entry name" value="Methyltransf_25"/>
</dbReference>
<dbReference type="InterPro" id="IPR029063">
    <property type="entry name" value="SAM-dependent_MTases_sf"/>
</dbReference>
<dbReference type="PANTHER" id="PTHR43464">
    <property type="entry name" value="METHYLTRANSFERASE"/>
    <property type="match status" value="1"/>
</dbReference>
<keyword evidence="3" id="KW-0949">S-adenosyl-L-methionine</keyword>
<evidence type="ECO:0000313" key="5">
    <source>
        <dbReference type="EMBL" id="PWI57188.1"/>
    </source>
</evidence>
<dbReference type="GO" id="GO:0032259">
    <property type="term" value="P:methylation"/>
    <property type="evidence" value="ECO:0007669"/>
    <property type="project" value="UniProtKB-KW"/>
</dbReference>
<keyword evidence="1" id="KW-0489">Methyltransferase</keyword>
<keyword evidence="6" id="KW-1185">Reference proteome</keyword>
<evidence type="ECO:0000256" key="1">
    <source>
        <dbReference type="ARBA" id="ARBA00022603"/>
    </source>
</evidence>
<sequence length="280" mass="31817">MYEAFSSVYDDLMRDVPYDQFAALFERATEYVGSSFVRVIDLGCGTGVMIPHLLRRSRTVIGVDPSAEMLAVAAQKVGNYRQRVSFVQATAATLPSEGVQAEFCVSFCDVLNYVLTEEEFLASFRSIARALSKNGHFLFDLHTPYKILHVLGNQVHYDISDHQAALMTTSVDETRLLVAYDLTVFDKAKNGLYRRFDEHHEQRAYSLFTVLRALFEAGFRSVHLGADGSLFMHVPPVDLSLFATDTENEQKKEIQSLEQQFQLESAQRWFFFAHRENGEV</sequence>
<evidence type="ECO:0000259" key="4">
    <source>
        <dbReference type="Pfam" id="PF13649"/>
    </source>
</evidence>
<dbReference type="GO" id="GO:0008168">
    <property type="term" value="F:methyltransferase activity"/>
    <property type="evidence" value="ECO:0007669"/>
    <property type="project" value="UniProtKB-KW"/>
</dbReference>
<protein>
    <recommendedName>
        <fullName evidence="4">Methyltransferase domain-containing protein</fullName>
    </recommendedName>
</protein>
<evidence type="ECO:0000256" key="2">
    <source>
        <dbReference type="ARBA" id="ARBA00022679"/>
    </source>
</evidence>
<dbReference type="Gene3D" id="3.40.50.150">
    <property type="entry name" value="Vaccinia Virus protein VP39"/>
    <property type="match status" value="1"/>
</dbReference>
<proteinExistence type="predicted"/>
<dbReference type="Pfam" id="PF13649">
    <property type="entry name" value="Methyltransf_25"/>
    <property type="match status" value="1"/>
</dbReference>
<keyword evidence="2" id="KW-0808">Transferase</keyword>
<dbReference type="RefSeq" id="WP_181363047.1">
    <property type="nucleotide sequence ID" value="NZ_MPDK01000017.1"/>
</dbReference>
<evidence type="ECO:0000313" key="6">
    <source>
        <dbReference type="Proteomes" id="UP000245380"/>
    </source>
</evidence>